<dbReference type="EMBL" id="CP117417">
    <property type="protein sequence ID" value="WCT78673.1"/>
    <property type="molecule type" value="Genomic_DNA"/>
</dbReference>
<feature type="domain" description="DNA circulation N-terminal" evidence="1">
    <location>
        <begin position="3"/>
        <end position="96"/>
    </location>
</feature>
<gene>
    <name evidence="2" type="ORF">PQ457_06835</name>
</gene>
<evidence type="ECO:0000259" key="1">
    <source>
        <dbReference type="Pfam" id="PF07157"/>
    </source>
</evidence>
<keyword evidence="3" id="KW-1185">Reference proteome</keyword>
<dbReference type="RefSeq" id="WP_273618983.1">
    <property type="nucleotide sequence ID" value="NZ_CP117417.1"/>
</dbReference>
<organism evidence="2 3">
    <name type="scientific">Novosphingobium humi</name>
    <dbReference type="NCBI Taxonomy" id="2282397"/>
    <lineage>
        <taxon>Bacteria</taxon>
        <taxon>Pseudomonadati</taxon>
        <taxon>Pseudomonadota</taxon>
        <taxon>Alphaproteobacteria</taxon>
        <taxon>Sphingomonadales</taxon>
        <taxon>Sphingomonadaceae</taxon>
        <taxon>Novosphingobium</taxon>
    </lineage>
</organism>
<protein>
    <submittedName>
        <fullName evidence="2">DNA circularization N-terminal domain-containing protein</fullName>
    </submittedName>
</protein>
<dbReference type="Proteomes" id="UP001218231">
    <property type="component" value="Chromosome"/>
</dbReference>
<proteinExistence type="predicted"/>
<name>A0ABY7TZJ0_9SPHN</name>
<evidence type="ECO:0000313" key="3">
    <source>
        <dbReference type="Proteomes" id="UP001218231"/>
    </source>
</evidence>
<accession>A0ABY7TZJ0</accession>
<reference evidence="2 3" key="1">
    <citation type="submission" date="2023-02" db="EMBL/GenBank/DDBJ databases">
        <title>Genome sequence of Novosphingobium humi KACC 19094.</title>
        <authorList>
            <person name="Kim S."/>
            <person name="Heo J."/>
            <person name="Kwon S.-W."/>
        </authorList>
    </citation>
    <scope>NUCLEOTIDE SEQUENCE [LARGE SCALE GENOMIC DNA]</scope>
    <source>
        <strain evidence="2 3">KACC 19094</strain>
    </source>
</reference>
<evidence type="ECO:0000313" key="2">
    <source>
        <dbReference type="EMBL" id="WCT78673.1"/>
    </source>
</evidence>
<dbReference type="InterPro" id="IPR009826">
    <property type="entry name" value="DNA_circ_N"/>
</dbReference>
<sequence>MALAPAAFRGAKFAVVENQSAGGRRVALHQYPGKEVPWAEDMGREARRFRLHGFVLDGSVKLGGLSVSMQRAALLAACDKPGSGTLDHPTLGKITVALLRWTIGEGLDAANYSEVEIEAVETGQQEFPAVSSTAATNLQKQVGTVQFTRPLTPAGGRLRKALISFAKSTVLALISGKPIGISSLLASATGLLSVAGIRTDLVGRIAGWASRVLWYANDATALYRIAAGLLASDGSTYGRYALGANSGLTATNQSAYADDQTIAGLTSDASVLRQEVKDRAAAASALAASVDLADITDLATAVTDMIDALLDCCADPADAIRILLSLIATTLSGASTSITTLVDLMVCQAAAAALTDAVSRYQPSSTDDAAARIAQIAPVLDGLALQAADAGADDIHAALRDCRAAIVAMLRDAAATAADLRAYAFGQPLPALLIAQQIYGDATRADQLVGQVNPIHPLFFPLAFEALAL</sequence>
<dbReference type="Pfam" id="PF07157">
    <property type="entry name" value="DNA_circ_N"/>
    <property type="match status" value="1"/>
</dbReference>